<sequence>MISIGAGFDSFLLFGLQHPRIFKISHSNNAVWVNFVGFDFYSCVSGFKGFFFQTFVQFLVSYTVGSIIACEPLVHFCYIYSLLIF</sequence>
<dbReference type="Gramene" id="ESR54950">
    <property type="protein sequence ID" value="ESR54950"/>
    <property type="gene ID" value="CICLE_v10024640mg"/>
</dbReference>
<reference evidence="1 2" key="1">
    <citation type="submission" date="2013-10" db="EMBL/GenBank/DDBJ databases">
        <authorList>
            <consortium name="International Citrus Genome Consortium"/>
            <person name="Jenkins J."/>
            <person name="Schmutz J."/>
            <person name="Prochnik S."/>
            <person name="Rokhsar D."/>
            <person name="Gmitter F."/>
            <person name="Ollitrault P."/>
            <person name="Machado M."/>
            <person name="Talon M."/>
            <person name="Wincker P."/>
            <person name="Jaillon O."/>
            <person name="Morgante M."/>
        </authorList>
    </citation>
    <scope>NUCLEOTIDE SEQUENCE</scope>
    <source>
        <strain evidence="2">cv. Clemenules</strain>
    </source>
</reference>
<evidence type="ECO:0000313" key="1">
    <source>
        <dbReference type="EMBL" id="ESR54950.1"/>
    </source>
</evidence>
<protein>
    <submittedName>
        <fullName evidence="1">Uncharacterized protein</fullName>
    </submittedName>
</protein>
<proteinExistence type="predicted"/>
<dbReference type="KEGG" id="cic:CICLE_v10024640mg"/>
<accession>V4TT85</accession>
<organism evidence="1 2">
    <name type="scientific">Citrus clementina</name>
    <name type="common">Clementine</name>
    <name type="synonym">Citrus deliciosa x Citrus sinensis</name>
    <dbReference type="NCBI Taxonomy" id="85681"/>
    <lineage>
        <taxon>Eukaryota</taxon>
        <taxon>Viridiplantae</taxon>
        <taxon>Streptophyta</taxon>
        <taxon>Embryophyta</taxon>
        <taxon>Tracheophyta</taxon>
        <taxon>Spermatophyta</taxon>
        <taxon>Magnoliopsida</taxon>
        <taxon>eudicotyledons</taxon>
        <taxon>Gunneridae</taxon>
        <taxon>Pentapetalae</taxon>
        <taxon>rosids</taxon>
        <taxon>malvids</taxon>
        <taxon>Sapindales</taxon>
        <taxon>Rutaceae</taxon>
        <taxon>Aurantioideae</taxon>
        <taxon>Citrus</taxon>
    </lineage>
</organism>
<keyword evidence="2" id="KW-1185">Reference proteome</keyword>
<evidence type="ECO:0000313" key="2">
    <source>
        <dbReference type="Proteomes" id="UP000030687"/>
    </source>
</evidence>
<dbReference type="AlphaFoldDB" id="V4TT85"/>
<dbReference type="InParanoid" id="V4TT85"/>
<gene>
    <name evidence="1" type="ORF">CICLE_v10024640mg</name>
</gene>
<name>V4TT85_CITCL</name>
<dbReference type="EMBL" id="KI536661">
    <property type="protein sequence ID" value="ESR54950.1"/>
    <property type="molecule type" value="Genomic_DNA"/>
</dbReference>
<dbReference type="Proteomes" id="UP000030687">
    <property type="component" value="Unassembled WGS sequence"/>
</dbReference>